<protein>
    <recommendedName>
        <fullName evidence="3">CAAX prenyl protease 2/Lysostaphin resistance protein A-like domain-containing protein</fullName>
    </recommendedName>
</protein>
<dbReference type="InterPro" id="IPR003675">
    <property type="entry name" value="Rce1/LyrA-like_dom"/>
</dbReference>
<evidence type="ECO:0000313" key="4">
    <source>
        <dbReference type="EMBL" id="MBX47460.1"/>
    </source>
</evidence>
<dbReference type="GO" id="GO:0080120">
    <property type="term" value="P:CAAX-box protein maturation"/>
    <property type="evidence" value="ECO:0007669"/>
    <property type="project" value="UniProtKB-ARBA"/>
</dbReference>
<dbReference type="Pfam" id="PF02517">
    <property type="entry name" value="Rce1-like"/>
    <property type="match status" value="1"/>
</dbReference>
<feature type="transmembrane region" description="Helical" evidence="2">
    <location>
        <begin position="339"/>
        <end position="360"/>
    </location>
</feature>
<evidence type="ECO:0000259" key="3">
    <source>
        <dbReference type="Pfam" id="PF02517"/>
    </source>
</evidence>
<feature type="compositionally biased region" description="Basic and acidic residues" evidence="1">
    <location>
        <begin position="60"/>
        <end position="79"/>
    </location>
</feature>
<keyword evidence="2" id="KW-0812">Transmembrane</keyword>
<dbReference type="PANTHER" id="PTHR36736">
    <property type="entry name" value="OS03G0100030 PROTEIN"/>
    <property type="match status" value="1"/>
</dbReference>
<name>A0A2P2NYC1_RHIMU</name>
<sequence>MELTLASRTRNHAAPPTASISRRNGGFQKTVEFPARKKRLKLSGGHGDVRVQIRCVKASTERSSDGEVMKERSSSERTHGGGFSGTAMAPTTFDRSFGSDSELAVWDKIDAVVRLGFGIGIYGAMALAGRFICSISGIDSLGGFNASLDAILEGLGYAAPPIMALLFILDDEVVKLSPHARAIRDVEDEELRNFFYGMSPWQFILVVAASSVGEELFYRAAVQGALAEVFLRGTNLLTEAKGMTSLTGILPPFVPFAQAFAAVITAALTGSLYYMASSPKDPAYVVAPVLQSRSGREDLKKLFAAWYERRQMKKIYSPLLEGLLALYLGFEWIQTNNILAPIITHGIYSAVVLGHGLWKIHDHRRRLRRRIQQLELEQRNSNRT</sequence>
<accession>A0A2P2NYC1</accession>
<feature type="transmembrane region" description="Helical" evidence="2">
    <location>
        <begin position="315"/>
        <end position="333"/>
    </location>
</feature>
<feature type="transmembrane region" description="Helical" evidence="2">
    <location>
        <begin position="253"/>
        <end position="274"/>
    </location>
</feature>
<organism evidence="4">
    <name type="scientific">Rhizophora mucronata</name>
    <name type="common">Asiatic mangrove</name>
    <dbReference type="NCBI Taxonomy" id="61149"/>
    <lineage>
        <taxon>Eukaryota</taxon>
        <taxon>Viridiplantae</taxon>
        <taxon>Streptophyta</taxon>
        <taxon>Embryophyta</taxon>
        <taxon>Tracheophyta</taxon>
        <taxon>Spermatophyta</taxon>
        <taxon>Magnoliopsida</taxon>
        <taxon>eudicotyledons</taxon>
        <taxon>Gunneridae</taxon>
        <taxon>Pentapetalae</taxon>
        <taxon>rosids</taxon>
        <taxon>fabids</taxon>
        <taxon>Malpighiales</taxon>
        <taxon>Rhizophoraceae</taxon>
        <taxon>Rhizophora</taxon>
    </lineage>
</organism>
<proteinExistence type="predicted"/>
<feature type="domain" description="CAAX prenyl protease 2/Lysostaphin resistance protein A-like" evidence="3">
    <location>
        <begin position="199"/>
        <end position="350"/>
    </location>
</feature>
<dbReference type="GO" id="GO:0004175">
    <property type="term" value="F:endopeptidase activity"/>
    <property type="evidence" value="ECO:0007669"/>
    <property type="project" value="UniProtKB-ARBA"/>
</dbReference>
<evidence type="ECO:0000256" key="2">
    <source>
        <dbReference type="SAM" id="Phobius"/>
    </source>
</evidence>
<dbReference type="EMBL" id="GGEC01066976">
    <property type="protein sequence ID" value="MBX47460.1"/>
    <property type="molecule type" value="Transcribed_RNA"/>
</dbReference>
<feature type="region of interest" description="Disordered" evidence="1">
    <location>
        <begin position="60"/>
        <end position="87"/>
    </location>
</feature>
<feature type="region of interest" description="Disordered" evidence="1">
    <location>
        <begin position="1"/>
        <end position="28"/>
    </location>
</feature>
<reference evidence="4" key="1">
    <citation type="submission" date="2018-02" db="EMBL/GenBank/DDBJ databases">
        <title>Rhizophora mucronata_Transcriptome.</title>
        <authorList>
            <person name="Meera S.P."/>
            <person name="Sreeshan A."/>
            <person name="Augustine A."/>
        </authorList>
    </citation>
    <scope>NUCLEOTIDE SEQUENCE</scope>
    <source>
        <tissue evidence="4">Leaf</tissue>
    </source>
</reference>
<keyword evidence="2" id="KW-0472">Membrane</keyword>
<keyword evidence="2" id="KW-1133">Transmembrane helix</keyword>
<evidence type="ECO:0000256" key="1">
    <source>
        <dbReference type="SAM" id="MobiDB-lite"/>
    </source>
</evidence>
<dbReference type="PANTHER" id="PTHR36736:SF1">
    <property type="entry name" value="OS03G0100030 PROTEIN"/>
    <property type="match status" value="1"/>
</dbReference>
<dbReference type="AlphaFoldDB" id="A0A2P2NYC1"/>